<evidence type="ECO:0000313" key="9">
    <source>
        <dbReference type="Proteomes" id="UP000321907"/>
    </source>
</evidence>
<comment type="caution">
    <text evidence="8">The sequence shown here is derived from an EMBL/GenBank/DDBJ whole genome shotgun (WGS) entry which is preliminary data.</text>
</comment>
<evidence type="ECO:0000313" key="8">
    <source>
        <dbReference type="EMBL" id="TXF91298.1"/>
    </source>
</evidence>
<evidence type="ECO:0000256" key="6">
    <source>
        <dbReference type="SAM" id="Coils"/>
    </source>
</evidence>
<evidence type="ECO:0000256" key="5">
    <source>
        <dbReference type="ARBA" id="ARBA00023136"/>
    </source>
</evidence>
<keyword evidence="9" id="KW-1185">Reference proteome</keyword>
<dbReference type="PROSITE" id="PS01309">
    <property type="entry name" value="UPF0057"/>
    <property type="match status" value="1"/>
</dbReference>
<evidence type="ECO:0000256" key="2">
    <source>
        <dbReference type="ARBA" id="ARBA00009530"/>
    </source>
</evidence>
<dbReference type="Proteomes" id="UP000321907">
    <property type="component" value="Unassembled WGS sequence"/>
</dbReference>
<feature type="transmembrane region" description="Helical" evidence="7">
    <location>
        <begin position="39"/>
        <end position="59"/>
    </location>
</feature>
<organism evidence="8 9">
    <name type="scientific">Neolewinella aurantiaca</name>
    <dbReference type="NCBI Taxonomy" id="2602767"/>
    <lineage>
        <taxon>Bacteria</taxon>
        <taxon>Pseudomonadati</taxon>
        <taxon>Bacteroidota</taxon>
        <taxon>Saprospiria</taxon>
        <taxon>Saprospirales</taxon>
        <taxon>Lewinellaceae</taxon>
        <taxon>Neolewinella</taxon>
    </lineage>
</organism>
<sequence>MTAKERRAFKKEQKRDLKQALKQYKQDVKNGVRDADTNTLLLVILAILLPPVAVLVHQGELNTKFWIALILTLLFYLPGLIYALLVIFGNAKKK</sequence>
<dbReference type="Pfam" id="PF01679">
    <property type="entry name" value="Pmp3"/>
    <property type="match status" value="1"/>
</dbReference>
<protein>
    <submittedName>
        <fullName evidence="8">YqaE/Pmp3 family membrane protein</fullName>
    </submittedName>
</protein>
<gene>
    <name evidence="8" type="ORF">FUA23_02725</name>
</gene>
<evidence type="ECO:0000256" key="4">
    <source>
        <dbReference type="ARBA" id="ARBA00022989"/>
    </source>
</evidence>
<keyword evidence="4 7" id="KW-1133">Transmembrane helix</keyword>
<feature type="coiled-coil region" evidence="6">
    <location>
        <begin position="7"/>
        <end position="34"/>
    </location>
</feature>
<evidence type="ECO:0000256" key="7">
    <source>
        <dbReference type="SAM" id="Phobius"/>
    </source>
</evidence>
<dbReference type="InterPro" id="IPR000612">
    <property type="entry name" value="PMP3"/>
</dbReference>
<dbReference type="GO" id="GO:0016020">
    <property type="term" value="C:membrane"/>
    <property type="evidence" value="ECO:0007669"/>
    <property type="project" value="UniProtKB-SubCell"/>
</dbReference>
<dbReference type="PANTHER" id="PTHR21659">
    <property type="entry name" value="HYDROPHOBIC PROTEIN RCI2 LOW TEMPERATURE AND SALT RESPONSIVE PROTEIN LTI6 -RELATED"/>
    <property type="match status" value="1"/>
</dbReference>
<evidence type="ECO:0000256" key="3">
    <source>
        <dbReference type="ARBA" id="ARBA00022692"/>
    </source>
</evidence>
<dbReference type="EMBL" id="VOXD01000003">
    <property type="protein sequence ID" value="TXF91298.1"/>
    <property type="molecule type" value="Genomic_DNA"/>
</dbReference>
<keyword evidence="5 7" id="KW-0472">Membrane</keyword>
<comment type="similarity">
    <text evidence="2">Belongs to the UPF0057 (PMP3) family.</text>
</comment>
<feature type="transmembrane region" description="Helical" evidence="7">
    <location>
        <begin position="65"/>
        <end position="88"/>
    </location>
</feature>
<evidence type="ECO:0000256" key="1">
    <source>
        <dbReference type="ARBA" id="ARBA00004370"/>
    </source>
</evidence>
<dbReference type="AlphaFoldDB" id="A0A5C7FMI4"/>
<keyword evidence="6" id="KW-0175">Coiled coil</keyword>
<proteinExistence type="inferred from homology"/>
<keyword evidence="3 7" id="KW-0812">Transmembrane</keyword>
<accession>A0A5C7FMI4</accession>
<dbReference type="PANTHER" id="PTHR21659:SF42">
    <property type="entry name" value="UPF0057 MEMBRANE PROTEIN ZK632.10-RELATED"/>
    <property type="match status" value="1"/>
</dbReference>
<comment type="subcellular location">
    <subcellularLocation>
        <location evidence="1">Membrane</location>
    </subcellularLocation>
</comment>
<reference evidence="8 9" key="1">
    <citation type="submission" date="2019-08" db="EMBL/GenBank/DDBJ databases">
        <title>Lewinella sp. strain SSH13 Genome sequencing and assembly.</title>
        <authorList>
            <person name="Kim I."/>
        </authorList>
    </citation>
    <scope>NUCLEOTIDE SEQUENCE [LARGE SCALE GENOMIC DNA]</scope>
    <source>
        <strain evidence="8 9">SSH13</strain>
    </source>
</reference>
<name>A0A5C7FMI4_9BACT</name>
<dbReference type="OrthoDB" id="2692128at2"/>